<evidence type="ECO:0000313" key="8">
    <source>
        <dbReference type="Proteomes" id="UP000262954"/>
    </source>
</evidence>
<dbReference type="InterPro" id="IPR051533">
    <property type="entry name" value="WaaL-like"/>
</dbReference>
<dbReference type="Pfam" id="PF04932">
    <property type="entry name" value="Wzy_C"/>
    <property type="match status" value="1"/>
</dbReference>
<dbReference type="SUPFAM" id="SSF48452">
    <property type="entry name" value="TPR-like"/>
    <property type="match status" value="1"/>
</dbReference>
<keyword evidence="4 5" id="KW-0472">Membrane</keyword>
<dbReference type="InterPro" id="IPR011990">
    <property type="entry name" value="TPR-like_helical_dom_sf"/>
</dbReference>
<keyword evidence="3 5" id="KW-1133">Transmembrane helix</keyword>
<evidence type="ECO:0000256" key="5">
    <source>
        <dbReference type="SAM" id="Phobius"/>
    </source>
</evidence>
<feature type="transmembrane region" description="Helical" evidence="5">
    <location>
        <begin position="80"/>
        <end position="101"/>
    </location>
</feature>
<dbReference type="PANTHER" id="PTHR37422">
    <property type="entry name" value="TEICHURONIC ACID BIOSYNTHESIS PROTEIN TUAE"/>
    <property type="match status" value="1"/>
</dbReference>
<dbReference type="GO" id="GO:0016020">
    <property type="term" value="C:membrane"/>
    <property type="evidence" value="ECO:0007669"/>
    <property type="project" value="UniProtKB-SubCell"/>
</dbReference>
<dbReference type="AlphaFoldDB" id="A0A354M3R4"/>
<feature type="transmembrane region" description="Helical" evidence="5">
    <location>
        <begin position="370"/>
        <end position="397"/>
    </location>
</feature>
<evidence type="ECO:0000259" key="6">
    <source>
        <dbReference type="Pfam" id="PF04932"/>
    </source>
</evidence>
<feature type="transmembrane region" description="Helical" evidence="5">
    <location>
        <begin position="223"/>
        <end position="242"/>
    </location>
</feature>
<feature type="transmembrane region" description="Helical" evidence="5">
    <location>
        <begin position="249"/>
        <end position="267"/>
    </location>
</feature>
<dbReference type="Proteomes" id="UP000262954">
    <property type="component" value="Unassembled WGS sequence"/>
</dbReference>
<feature type="transmembrane region" description="Helical" evidence="5">
    <location>
        <begin position="175"/>
        <end position="192"/>
    </location>
</feature>
<dbReference type="PANTHER" id="PTHR37422:SF13">
    <property type="entry name" value="LIPOPOLYSACCHARIDE BIOSYNTHESIS PROTEIN PA4999-RELATED"/>
    <property type="match status" value="1"/>
</dbReference>
<sequence>MTETNRTRVDEFTEPKKYTDKLTGLIFSIYIVSLPILWNICHSLLLGKELLIVCTLLFCSILYAGTAISKSTGFSKQKFINISYADISIVLFSFILVFNSIKNGRLIFIPVEEWCAILAVYLLMRNIRCADIIPETLILSGTMQSAIVLFQKTGYMKSNNEWFEITGSFGNPGPLGGFLAICIVICLCRIYETRKQNKIIHSIYIIDAGTMLTAFCFADSRAAFVATAAGCSFYFFQTIRIFLKKHPHIIPIIGGILILSSILIFNYRENSANGRLLIWRVCSEMICHKPFSGYGTASFGQDYMLHQAHYFKTHPDSRFSQTADDTVYPFNEFLHILVELGIPGLSAIGAFLISLFLSRSKNGTKRILKAGLIAYLCFSLFSYPNSVFPLFVLFGIFSGCIESRKVFKIPISALTTGSLLILSVLVCSVSIREIRFYYNGAKTLEKFFTGNSSETILFSDRHYEQLKYSESFNDIYSMWLEKHPDIKKLPRLPARCNNYCNIGKTYMLSEQYDYAEEYLKTASFMVPGKITPNYLLWQNSLQRGDTTTAITIAERILKQPLKAESTYTLRVKSEIRRFLETEQGKTQVPAQ</sequence>
<protein>
    <recommendedName>
        <fullName evidence="6">O-antigen ligase-related domain-containing protein</fullName>
    </recommendedName>
</protein>
<reference evidence="7 8" key="1">
    <citation type="journal article" date="2018" name="Nat. Biotechnol.">
        <title>A standardized bacterial taxonomy based on genome phylogeny substantially revises the tree of life.</title>
        <authorList>
            <person name="Parks D.H."/>
            <person name="Chuvochina M."/>
            <person name="Waite D.W."/>
            <person name="Rinke C."/>
            <person name="Skarshewski A."/>
            <person name="Chaumeil P.A."/>
            <person name="Hugenholtz P."/>
        </authorList>
    </citation>
    <scope>NUCLEOTIDE SEQUENCE [LARGE SCALE GENOMIC DNA]</scope>
    <source>
        <strain evidence="7">UBA11482</strain>
    </source>
</reference>
<feature type="transmembrane region" description="Helical" evidence="5">
    <location>
        <begin position="199"/>
        <end position="217"/>
    </location>
</feature>
<feature type="domain" description="O-antigen ligase-related" evidence="6">
    <location>
        <begin position="210"/>
        <end position="347"/>
    </location>
</feature>
<evidence type="ECO:0000256" key="2">
    <source>
        <dbReference type="ARBA" id="ARBA00022692"/>
    </source>
</evidence>
<comment type="subcellular location">
    <subcellularLocation>
        <location evidence="1">Membrane</location>
        <topology evidence="1">Multi-pass membrane protein</topology>
    </subcellularLocation>
</comment>
<proteinExistence type="predicted"/>
<evidence type="ECO:0000256" key="3">
    <source>
        <dbReference type="ARBA" id="ARBA00022989"/>
    </source>
</evidence>
<dbReference type="InterPro" id="IPR007016">
    <property type="entry name" value="O-antigen_ligase-rel_domated"/>
</dbReference>
<feature type="transmembrane region" description="Helical" evidence="5">
    <location>
        <begin position="409"/>
        <end position="431"/>
    </location>
</feature>
<feature type="transmembrane region" description="Helical" evidence="5">
    <location>
        <begin position="50"/>
        <end position="68"/>
    </location>
</feature>
<evidence type="ECO:0000313" key="7">
    <source>
        <dbReference type="EMBL" id="HBJ09153.1"/>
    </source>
</evidence>
<evidence type="ECO:0000256" key="1">
    <source>
        <dbReference type="ARBA" id="ARBA00004141"/>
    </source>
</evidence>
<name>A0A354M3R4_9BACT</name>
<feature type="transmembrane region" description="Helical" evidence="5">
    <location>
        <begin position="21"/>
        <end position="38"/>
    </location>
</feature>
<organism evidence="7 8">
    <name type="scientific">Coprobacter fastidiosus</name>
    <dbReference type="NCBI Taxonomy" id="1099853"/>
    <lineage>
        <taxon>Bacteria</taxon>
        <taxon>Pseudomonadati</taxon>
        <taxon>Bacteroidota</taxon>
        <taxon>Bacteroidia</taxon>
        <taxon>Bacteroidales</taxon>
        <taxon>Barnesiellaceae</taxon>
        <taxon>Coprobacter</taxon>
    </lineage>
</organism>
<feature type="transmembrane region" description="Helical" evidence="5">
    <location>
        <begin position="333"/>
        <end position="358"/>
    </location>
</feature>
<evidence type="ECO:0000256" key="4">
    <source>
        <dbReference type="ARBA" id="ARBA00023136"/>
    </source>
</evidence>
<comment type="caution">
    <text evidence="7">The sequence shown here is derived from an EMBL/GenBank/DDBJ whole genome shotgun (WGS) entry which is preliminary data.</text>
</comment>
<accession>A0A354M3R4</accession>
<keyword evidence="2 5" id="KW-0812">Transmembrane</keyword>
<dbReference type="EMBL" id="DNWC01000119">
    <property type="protein sequence ID" value="HBJ09153.1"/>
    <property type="molecule type" value="Genomic_DNA"/>
</dbReference>
<gene>
    <name evidence="7" type="ORF">DDY73_09130</name>
</gene>